<name>A0A852TXZ5_9ACTN</name>
<dbReference type="CDD" id="cd16917">
    <property type="entry name" value="HATPase_UhpB-NarQ-NarX-like"/>
    <property type="match status" value="1"/>
</dbReference>
<keyword evidence="13" id="KW-1185">Reference proteome</keyword>
<feature type="region of interest" description="Disordered" evidence="9">
    <location>
        <begin position="268"/>
        <end position="291"/>
    </location>
</feature>
<dbReference type="Gene3D" id="3.30.565.10">
    <property type="entry name" value="Histidine kinase-like ATPase, C-terminal domain"/>
    <property type="match status" value="1"/>
</dbReference>
<evidence type="ECO:0000256" key="5">
    <source>
        <dbReference type="ARBA" id="ARBA00022741"/>
    </source>
</evidence>
<gene>
    <name evidence="12" type="ORF">HDA32_002803</name>
</gene>
<evidence type="ECO:0000256" key="1">
    <source>
        <dbReference type="ARBA" id="ARBA00000085"/>
    </source>
</evidence>
<dbReference type="Pfam" id="PF07730">
    <property type="entry name" value="HisKA_3"/>
    <property type="match status" value="1"/>
</dbReference>
<evidence type="ECO:0000256" key="4">
    <source>
        <dbReference type="ARBA" id="ARBA00022679"/>
    </source>
</evidence>
<dbReference type="EC" id="2.7.13.3" evidence="2"/>
<dbReference type="PANTHER" id="PTHR24421">
    <property type="entry name" value="NITRATE/NITRITE SENSOR PROTEIN NARX-RELATED"/>
    <property type="match status" value="1"/>
</dbReference>
<dbReference type="SUPFAM" id="SSF55874">
    <property type="entry name" value="ATPase domain of HSP90 chaperone/DNA topoisomerase II/histidine kinase"/>
    <property type="match status" value="1"/>
</dbReference>
<dbReference type="GO" id="GO:0000155">
    <property type="term" value="F:phosphorelay sensor kinase activity"/>
    <property type="evidence" value="ECO:0007669"/>
    <property type="project" value="InterPro"/>
</dbReference>
<dbReference type="GO" id="GO:0005524">
    <property type="term" value="F:ATP binding"/>
    <property type="evidence" value="ECO:0007669"/>
    <property type="project" value="UniProtKB-KW"/>
</dbReference>
<evidence type="ECO:0000313" key="12">
    <source>
        <dbReference type="EMBL" id="NYE47683.1"/>
    </source>
</evidence>
<keyword evidence="10" id="KW-0472">Membrane</keyword>
<keyword evidence="10" id="KW-0812">Transmembrane</keyword>
<evidence type="ECO:0000256" key="6">
    <source>
        <dbReference type="ARBA" id="ARBA00022777"/>
    </source>
</evidence>
<dbReference type="GO" id="GO:0046983">
    <property type="term" value="F:protein dimerization activity"/>
    <property type="evidence" value="ECO:0007669"/>
    <property type="project" value="InterPro"/>
</dbReference>
<feature type="transmembrane region" description="Helical" evidence="10">
    <location>
        <begin position="96"/>
        <end position="113"/>
    </location>
</feature>
<dbReference type="PANTHER" id="PTHR24421:SF10">
    <property type="entry name" value="NITRATE_NITRITE SENSOR PROTEIN NARQ"/>
    <property type="match status" value="1"/>
</dbReference>
<evidence type="ECO:0000313" key="13">
    <source>
        <dbReference type="Proteomes" id="UP000589036"/>
    </source>
</evidence>
<dbReference type="InterPro" id="IPR050482">
    <property type="entry name" value="Sensor_HK_TwoCompSys"/>
</dbReference>
<feature type="transmembrane region" description="Helical" evidence="10">
    <location>
        <begin position="75"/>
        <end position="90"/>
    </location>
</feature>
<keyword evidence="5" id="KW-0547">Nucleotide-binding</keyword>
<organism evidence="12 13">
    <name type="scientific">Spinactinospora alkalitolerans</name>
    <dbReference type="NCBI Taxonomy" id="687207"/>
    <lineage>
        <taxon>Bacteria</taxon>
        <taxon>Bacillati</taxon>
        <taxon>Actinomycetota</taxon>
        <taxon>Actinomycetes</taxon>
        <taxon>Streptosporangiales</taxon>
        <taxon>Nocardiopsidaceae</taxon>
        <taxon>Spinactinospora</taxon>
    </lineage>
</organism>
<feature type="transmembrane region" description="Helical" evidence="10">
    <location>
        <begin position="21"/>
        <end position="41"/>
    </location>
</feature>
<keyword evidence="8" id="KW-0902">Two-component regulatory system</keyword>
<feature type="domain" description="Signal transduction histidine kinase subgroup 3 dimerisation and phosphoacceptor" evidence="11">
    <location>
        <begin position="206"/>
        <end position="269"/>
    </location>
</feature>
<dbReference type="InterPro" id="IPR011712">
    <property type="entry name" value="Sig_transdc_His_kin_sub3_dim/P"/>
</dbReference>
<reference evidence="12 13" key="1">
    <citation type="submission" date="2020-07" db="EMBL/GenBank/DDBJ databases">
        <title>Sequencing the genomes of 1000 actinobacteria strains.</title>
        <authorList>
            <person name="Klenk H.-P."/>
        </authorList>
    </citation>
    <scope>NUCLEOTIDE SEQUENCE [LARGE SCALE GENOMIC DNA]</scope>
    <source>
        <strain evidence="12 13">CXB654</strain>
    </source>
</reference>
<dbReference type="EMBL" id="JACCCC010000001">
    <property type="protein sequence ID" value="NYE47683.1"/>
    <property type="molecule type" value="Genomic_DNA"/>
</dbReference>
<keyword evidence="10" id="KW-1133">Transmembrane helix</keyword>
<dbReference type="InterPro" id="IPR036890">
    <property type="entry name" value="HATPase_C_sf"/>
</dbReference>
<evidence type="ECO:0000259" key="11">
    <source>
        <dbReference type="Pfam" id="PF07730"/>
    </source>
</evidence>
<dbReference type="Gene3D" id="1.20.5.1930">
    <property type="match status" value="1"/>
</dbReference>
<proteinExistence type="predicted"/>
<accession>A0A852TXZ5</accession>
<keyword evidence="7" id="KW-0067">ATP-binding</keyword>
<evidence type="ECO:0000256" key="3">
    <source>
        <dbReference type="ARBA" id="ARBA00022553"/>
    </source>
</evidence>
<dbReference type="Proteomes" id="UP000589036">
    <property type="component" value="Unassembled WGS sequence"/>
</dbReference>
<feature type="transmembrane region" description="Helical" evidence="10">
    <location>
        <begin position="120"/>
        <end position="140"/>
    </location>
</feature>
<dbReference type="GO" id="GO:0016020">
    <property type="term" value="C:membrane"/>
    <property type="evidence" value="ECO:0007669"/>
    <property type="project" value="InterPro"/>
</dbReference>
<keyword evidence="3" id="KW-0597">Phosphoprotein</keyword>
<feature type="transmembrane region" description="Helical" evidence="10">
    <location>
        <begin position="160"/>
        <end position="177"/>
    </location>
</feature>
<evidence type="ECO:0000256" key="2">
    <source>
        <dbReference type="ARBA" id="ARBA00012438"/>
    </source>
</evidence>
<evidence type="ECO:0000256" key="8">
    <source>
        <dbReference type="ARBA" id="ARBA00023012"/>
    </source>
</evidence>
<comment type="catalytic activity">
    <reaction evidence="1">
        <text>ATP + protein L-histidine = ADP + protein N-phospho-L-histidine.</text>
        <dbReference type="EC" id="2.7.13.3"/>
    </reaction>
</comment>
<keyword evidence="6 12" id="KW-0418">Kinase</keyword>
<protein>
    <recommendedName>
        <fullName evidence="2">histidine kinase</fullName>
        <ecNumber evidence="2">2.7.13.3</ecNumber>
    </recommendedName>
</protein>
<feature type="transmembrane region" description="Helical" evidence="10">
    <location>
        <begin position="47"/>
        <end position="68"/>
    </location>
</feature>
<keyword evidence="4" id="KW-0808">Transferase</keyword>
<sequence length="421" mass="44397">MTWWRDRSARLGIRTATGRDTAAAAVLAAVGLSRLPLVTVLAPAPPFALWALFAGHLLATLDFGTIAVRRSHPRAALVIATVIPLVSAVLPTRPPLIGVGLAVCSYTVAALLPRREAAPLIAACLAAHVLGGVAVASAGGDLGGLLTFWGAAHGDLLDRVVAPAAPYLVAALIGSYARTRRAYAAEHTARLEREREERARAAVTEERTRIARELHDIAAHDLSAIVVQAGAADRLLDQDPDAARAVLRGIREQGRETLTALRGLVGIMRGDPRADGPGDDPGHDDRAPQPTLARLDELVRRARDSGMRVEVEARGAPRPLPPAVDLAASRIVQEGLANARRHAPGATVTLSTVFDEEELRVAVRNTPAREPAWNDSSPGGHGLLGMRERVLHAGGSLIAGPLAAGGWRVEARFTVPAPERP</sequence>
<evidence type="ECO:0000256" key="7">
    <source>
        <dbReference type="ARBA" id="ARBA00022840"/>
    </source>
</evidence>
<comment type="caution">
    <text evidence="12">The sequence shown here is derived from an EMBL/GenBank/DDBJ whole genome shotgun (WGS) entry which is preliminary data.</text>
</comment>
<evidence type="ECO:0000256" key="10">
    <source>
        <dbReference type="SAM" id="Phobius"/>
    </source>
</evidence>
<dbReference type="AlphaFoldDB" id="A0A852TXZ5"/>
<dbReference type="RefSeq" id="WP_179643586.1">
    <property type="nucleotide sequence ID" value="NZ_BAAAYY010000018.1"/>
</dbReference>
<feature type="compositionally biased region" description="Basic and acidic residues" evidence="9">
    <location>
        <begin position="270"/>
        <end position="287"/>
    </location>
</feature>
<evidence type="ECO:0000256" key="9">
    <source>
        <dbReference type="SAM" id="MobiDB-lite"/>
    </source>
</evidence>